<feature type="transmembrane region" description="Helical" evidence="1">
    <location>
        <begin position="205"/>
        <end position="223"/>
    </location>
</feature>
<organism evidence="3 4">
    <name type="scientific">Daedalea quercina L-15889</name>
    <dbReference type="NCBI Taxonomy" id="1314783"/>
    <lineage>
        <taxon>Eukaryota</taxon>
        <taxon>Fungi</taxon>
        <taxon>Dikarya</taxon>
        <taxon>Basidiomycota</taxon>
        <taxon>Agaricomycotina</taxon>
        <taxon>Agaricomycetes</taxon>
        <taxon>Polyporales</taxon>
        <taxon>Fomitopsis</taxon>
    </lineage>
</organism>
<gene>
    <name evidence="3" type="ORF">DAEQUDRAFT_812451</name>
</gene>
<name>A0A165P934_9APHY</name>
<dbReference type="InterPro" id="IPR045340">
    <property type="entry name" value="DUF6533"/>
</dbReference>
<evidence type="ECO:0000313" key="4">
    <source>
        <dbReference type="Proteomes" id="UP000076727"/>
    </source>
</evidence>
<feature type="transmembrane region" description="Helical" evidence="1">
    <location>
        <begin position="99"/>
        <end position="127"/>
    </location>
</feature>
<dbReference type="OrthoDB" id="2742807at2759"/>
<keyword evidence="1" id="KW-1133">Transmembrane helix</keyword>
<evidence type="ECO:0000259" key="2">
    <source>
        <dbReference type="Pfam" id="PF20151"/>
    </source>
</evidence>
<dbReference type="EMBL" id="KV429071">
    <property type="protein sequence ID" value="KZT67915.1"/>
    <property type="molecule type" value="Genomic_DNA"/>
</dbReference>
<protein>
    <recommendedName>
        <fullName evidence="2">DUF6533 domain-containing protein</fullName>
    </recommendedName>
</protein>
<feature type="transmembrane region" description="Helical" evidence="1">
    <location>
        <begin position="20"/>
        <end position="38"/>
    </location>
</feature>
<feature type="transmembrane region" description="Helical" evidence="1">
    <location>
        <begin position="163"/>
        <end position="185"/>
    </location>
</feature>
<keyword evidence="1" id="KW-0472">Membrane</keyword>
<evidence type="ECO:0000313" key="3">
    <source>
        <dbReference type="EMBL" id="KZT67915.1"/>
    </source>
</evidence>
<feature type="transmembrane region" description="Helical" evidence="1">
    <location>
        <begin position="139"/>
        <end position="157"/>
    </location>
</feature>
<accession>A0A165P934</accession>
<proteinExistence type="predicted"/>
<keyword evidence="4" id="KW-1185">Reference proteome</keyword>
<feature type="transmembrane region" description="Helical" evidence="1">
    <location>
        <begin position="58"/>
        <end position="79"/>
    </location>
</feature>
<reference evidence="3 4" key="1">
    <citation type="journal article" date="2016" name="Mol. Biol. Evol.">
        <title>Comparative Genomics of Early-Diverging Mushroom-Forming Fungi Provides Insights into the Origins of Lignocellulose Decay Capabilities.</title>
        <authorList>
            <person name="Nagy L.G."/>
            <person name="Riley R."/>
            <person name="Tritt A."/>
            <person name="Adam C."/>
            <person name="Daum C."/>
            <person name="Floudas D."/>
            <person name="Sun H."/>
            <person name="Yadav J.S."/>
            <person name="Pangilinan J."/>
            <person name="Larsson K.H."/>
            <person name="Matsuura K."/>
            <person name="Barry K."/>
            <person name="Labutti K."/>
            <person name="Kuo R."/>
            <person name="Ohm R.A."/>
            <person name="Bhattacharya S.S."/>
            <person name="Shirouzu T."/>
            <person name="Yoshinaga Y."/>
            <person name="Martin F.M."/>
            <person name="Grigoriev I.V."/>
            <person name="Hibbett D.S."/>
        </authorList>
    </citation>
    <scope>NUCLEOTIDE SEQUENCE [LARGE SCALE GENOMIC DNA]</scope>
    <source>
        <strain evidence="3 4">L-15889</strain>
    </source>
</reference>
<evidence type="ECO:0000256" key="1">
    <source>
        <dbReference type="SAM" id="Phobius"/>
    </source>
</evidence>
<keyword evidence="1" id="KW-0812">Transmembrane</keyword>
<dbReference type="AlphaFoldDB" id="A0A165P934"/>
<dbReference type="Pfam" id="PF20151">
    <property type="entry name" value="DUF6533"/>
    <property type="match status" value="1"/>
</dbReference>
<feature type="domain" description="DUF6533" evidence="2">
    <location>
        <begin position="24"/>
        <end position="65"/>
    </location>
</feature>
<dbReference type="Proteomes" id="UP000076727">
    <property type="component" value="Unassembled WGS sequence"/>
</dbReference>
<sequence length="354" mass="39275">MPSLYDILFHLVVSTSETSFFQNYLSLAPIVLIVYDYFLTFDKEVRLLWSRKLHRAAAVLFILIRFDLLGYVVAVLLGLATCPTPRSSQFGAHQYSPESLLPCVVANGLSAIGLFMLSIVLTAIVSTMRVYAVSGKNKYVTILTLFLGIVSAATGFYEAQAESYLYPTSRISAIASDVVVLAATWRNTFHTMKLKLRGQSVERRITWYFLRDGTFYFSAMVILNVIDIFSSRWTGRFTSAPDIFTRTMTYPLSVLFLSRLLINLREASHSSGSPSERSGFLDVHDPPTEDETIVFASEQAGGMESHDTSITGSFSPDIIEGSALTDAYATGQGTASTQDENMIDVSKTLARHRH</sequence>